<feature type="compositionally biased region" description="Polar residues" evidence="1">
    <location>
        <begin position="179"/>
        <end position="189"/>
    </location>
</feature>
<evidence type="ECO:0000259" key="3">
    <source>
        <dbReference type="Pfam" id="PF09922"/>
    </source>
</evidence>
<sequence>MNGHFLNRLMWGLFIIVIGVGLMLRQGGVFDFDLGDLISVFWPVVLLFLGLNGFISKGVGGQGSFWGSTVLCVVGFVFLGRNLGWFTWSFGDVFQFALPVVIIIFGLRMIMKPKKKESESPSPTDEWQAYPYTPTDKPIPPAPPLHPDPTKPNSGLDEDGSDTAQPESNSSAYGPHQAGSYTQQNNHGYNDSKMQHKLDRMQERAERVRERIERRADSWNHRCHERNGRTEWWNSDSNAQTRSGFIGDIYVGHDYWELKPMNISHFIGDTVLDLTKAQIPLGETRIHISSFIGDVKVFLPNDFEVGVHVVSSAFIGDVAVLDRKEGGMFKNMNIETAYFHETDKKVKLVVSTFIGDVRVTKVG</sequence>
<keyword evidence="6" id="KW-1185">Reference proteome</keyword>
<feature type="transmembrane region" description="Helical" evidence="2">
    <location>
        <begin position="37"/>
        <end position="56"/>
    </location>
</feature>
<dbReference type="EMBL" id="JBHLVF010000047">
    <property type="protein sequence ID" value="MFC0395729.1"/>
    <property type="molecule type" value="Genomic_DNA"/>
</dbReference>
<organism evidence="5 6">
    <name type="scientific">Paenibacillus mendelii</name>
    <dbReference type="NCBI Taxonomy" id="206163"/>
    <lineage>
        <taxon>Bacteria</taxon>
        <taxon>Bacillati</taxon>
        <taxon>Bacillota</taxon>
        <taxon>Bacilli</taxon>
        <taxon>Bacillales</taxon>
        <taxon>Paenibacillaceae</taxon>
        <taxon>Paenibacillus</taxon>
    </lineage>
</organism>
<dbReference type="InterPro" id="IPR047793">
    <property type="entry name" value="LiaF_C"/>
</dbReference>
<feature type="transmembrane region" description="Helical" evidence="2">
    <location>
        <begin position="9"/>
        <end position="25"/>
    </location>
</feature>
<name>A0ABV6JJS0_9BACL</name>
<keyword evidence="2" id="KW-1133">Transmembrane helix</keyword>
<proteinExistence type="predicted"/>
<feature type="compositionally biased region" description="Pro residues" evidence="1">
    <location>
        <begin position="137"/>
        <end position="147"/>
    </location>
</feature>
<evidence type="ECO:0000313" key="5">
    <source>
        <dbReference type="EMBL" id="MFC0395729.1"/>
    </source>
</evidence>
<feature type="transmembrane region" description="Helical" evidence="2">
    <location>
        <begin position="85"/>
        <end position="107"/>
    </location>
</feature>
<dbReference type="Pfam" id="PF09922">
    <property type="entry name" value="LiaF-like_C"/>
    <property type="match status" value="1"/>
</dbReference>
<protein>
    <submittedName>
        <fullName evidence="5">Cell wall-active antibiotics response protein LiaF</fullName>
    </submittedName>
</protein>
<dbReference type="NCBIfam" id="NF040535">
    <property type="entry name" value="LiaF_C_term"/>
    <property type="match status" value="1"/>
</dbReference>
<dbReference type="Proteomes" id="UP001589818">
    <property type="component" value="Unassembled WGS sequence"/>
</dbReference>
<comment type="caution">
    <text evidence="5">The sequence shown here is derived from an EMBL/GenBank/DDBJ whole genome shotgun (WGS) entry which is preliminary data.</text>
</comment>
<keyword evidence="2" id="KW-0812">Transmembrane</keyword>
<feature type="transmembrane region" description="Helical" evidence="2">
    <location>
        <begin position="63"/>
        <end position="79"/>
    </location>
</feature>
<evidence type="ECO:0000313" key="6">
    <source>
        <dbReference type="Proteomes" id="UP001589818"/>
    </source>
</evidence>
<feature type="region of interest" description="Disordered" evidence="1">
    <location>
        <begin position="115"/>
        <end position="198"/>
    </location>
</feature>
<feature type="compositionally biased region" description="Polar residues" evidence="1">
    <location>
        <begin position="162"/>
        <end position="172"/>
    </location>
</feature>
<dbReference type="InterPro" id="IPR054331">
    <property type="entry name" value="LiaF_TM"/>
</dbReference>
<feature type="domain" description="Cell wall-active antibiotics response LiaF-like C-terminal" evidence="3">
    <location>
        <begin position="245"/>
        <end position="359"/>
    </location>
</feature>
<keyword evidence="2" id="KW-0472">Membrane</keyword>
<dbReference type="RefSeq" id="WP_256555113.1">
    <property type="nucleotide sequence ID" value="NZ_JANHOF010000002.1"/>
</dbReference>
<evidence type="ECO:0000259" key="4">
    <source>
        <dbReference type="Pfam" id="PF22570"/>
    </source>
</evidence>
<dbReference type="Pfam" id="PF22570">
    <property type="entry name" value="LiaF-TM"/>
    <property type="match status" value="1"/>
</dbReference>
<accession>A0ABV6JJS0</accession>
<gene>
    <name evidence="5" type="primary">liaF</name>
    <name evidence="5" type="ORF">ACFFJ8_30705</name>
</gene>
<evidence type="ECO:0000256" key="1">
    <source>
        <dbReference type="SAM" id="MobiDB-lite"/>
    </source>
</evidence>
<feature type="domain" description="LiaF transmembrane" evidence="4">
    <location>
        <begin position="10"/>
        <end position="116"/>
    </location>
</feature>
<dbReference type="InterPro" id="IPR024425">
    <property type="entry name" value="LiaF-like_C"/>
</dbReference>
<reference evidence="5 6" key="1">
    <citation type="submission" date="2024-09" db="EMBL/GenBank/DDBJ databases">
        <authorList>
            <person name="Sun Q."/>
            <person name="Mori K."/>
        </authorList>
    </citation>
    <scope>NUCLEOTIDE SEQUENCE [LARGE SCALE GENOMIC DNA]</scope>
    <source>
        <strain evidence="5 6">CCM 4839</strain>
    </source>
</reference>
<evidence type="ECO:0000256" key="2">
    <source>
        <dbReference type="SAM" id="Phobius"/>
    </source>
</evidence>